<evidence type="ECO:0000313" key="1">
    <source>
        <dbReference type="EMBL" id="SDR85020.1"/>
    </source>
</evidence>
<protein>
    <submittedName>
        <fullName evidence="1">Uncharacterized protein</fullName>
    </submittedName>
</protein>
<gene>
    <name evidence="1" type="ORF">SAMN04489719_0949</name>
</gene>
<dbReference type="EMBL" id="LT629734">
    <property type="protein sequence ID" value="SDR85020.1"/>
    <property type="molecule type" value="Genomic_DNA"/>
</dbReference>
<dbReference type="Proteomes" id="UP000199649">
    <property type="component" value="Chromosome I"/>
</dbReference>
<dbReference type="RefSeq" id="WP_092665955.1">
    <property type="nucleotide sequence ID" value="NZ_LT629734.1"/>
</dbReference>
<sequence length="70" mass="7894">MSHHRTREEAVDHSLIPALRAIGVDPETVDLEAIARRTVRRSGSFSHAPTWHTTVSGEALRRIAEEHSRE</sequence>
<proteinExistence type="predicted"/>
<keyword evidence="2" id="KW-1185">Reference proteome</keyword>
<organism evidence="1 2">
    <name type="scientific">Agrococcus carbonis</name>
    <dbReference type="NCBI Taxonomy" id="684552"/>
    <lineage>
        <taxon>Bacteria</taxon>
        <taxon>Bacillati</taxon>
        <taxon>Actinomycetota</taxon>
        <taxon>Actinomycetes</taxon>
        <taxon>Micrococcales</taxon>
        <taxon>Microbacteriaceae</taxon>
        <taxon>Agrococcus</taxon>
    </lineage>
</organism>
<name>A0A1H1MEF4_9MICO</name>
<evidence type="ECO:0000313" key="2">
    <source>
        <dbReference type="Proteomes" id="UP000199649"/>
    </source>
</evidence>
<reference evidence="2" key="1">
    <citation type="submission" date="2016-10" db="EMBL/GenBank/DDBJ databases">
        <authorList>
            <person name="Varghese N."/>
            <person name="Submissions S."/>
        </authorList>
    </citation>
    <scope>NUCLEOTIDE SEQUENCE [LARGE SCALE GENOMIC DNA]</scope>
    <source>
        <strain evidence="2">DSM 22965</strain>
    </source>
</reference>
<dbReference type="AlphaFoldDB" id="A0A1H1MEF4"/>
<accession>A0A1H1MEF4</accession>
<dbReference type="STRING" id="684552.SAMN04489719_0949"/>